<protein>
    <submittedName>
        <fullName evidence="11">Concentrative nucleoside transporter, CNT family</fullName>
    </submittedName>
</protein>
<organism evidence="11 12">
    <name type="scientific">Cetobacterium ceti</name>
    <dbReference type="NCBI Taxonomy" id="180163"/>
    <lineage>
        <taxon>Bacteria</taxon>
        <taxon>Fusobacteriati</taxon>
        <taxon>Fusobacteriota</taxon>
        <taxon>Fusobacteriia</taxon>
        <taxon>Fusobacteriales</taxon>
        <taxon>Fusobacteriaceae</taxon>
        <taxon>Cetobacterium</taxon>
    </lineage>
</organism>
<evidence type="ECO:0000256" key="3">
    <source>
        <dbReference type="ARBA" id="ARBA00022475"/>
    </source>
</evidence>
<feature type="transmembrane region" description="Helical" evidence="7">
    <location>
        <begin position="251"/>
        <end position="273"/>
    </location>
</feature>
<evidence type="ECO:0000256" key="4">
    <source>
        <dbReference type="ARBA" id="ARBA00022692"/>
    </source>
</evidence>
<dbReference type="InterPro" id="IPR008276">
    <property type="entry name" value="C_nuclsd_transpt"/>
</dbReference>
<keyword evidence="3" id="KW-1003">Cell membrane</keyword>
<dbReference type="GO" id="GO:0005886">
    <property type="term" value="C:plasma membrane"/>
    <property type="evidence" value="ECO:0007669"/>
    <property type="project" value="UniProtKB-SubCell"/>
</dbReference>
<evidence type="ECO:0000259" key="9">
    <source>
        <dbReference type="Pfam" id="PF07662"/>
    </source>
</evidence>
<dbReference type="InterPro" id="IPR011657">
    <property type="entry name" value="CNT_C_dom"/>
</dbReference>
<feature type="transmembrane region" description="Helical" evidence="7">
    <location>
        <begin position="88"/>
        <end position="111"/>
    </location>
</feature>
<evidence type="ECO:0000313" key="11">
    <source>
        <dbReference type="EMBL" id="SJZ70235.1"/>
    </source>
</evidence>
<evidence type="ECO:0000313" key="12">
    <source>
        <dbReference type="Proteomes" id="UP000191153"/>
    </source>
</evidence>
<dbReference type="GO" id="GO:0015293">
    <property type="term" value="F:symporter activity"/>
    <property type="evidence" value="ECO:0007669"/>
    <property type="project" value="TreeGrafter"/>
</dbReference>
<dbReference type="Pfam" id="PF07662">
    <property type="entry name" value="Nucleos_tra2_C"/>
    <property type="match status" value="1"/>
</dbReference>
<sequence length="404" mass="43005">MNIVRGLIGIFTIFLIAYIASYDRKKIKWRPVIVGFALQFLLAFLTMRTEVGTFVLLKMSGAANEVIAQANEGIKFLFGGMYTPESNIVFVMAFNVLPIIIFFSSLIALLYHIGVMQLFIKYLGGGFAKLLGTGKAESISAAANIFLGQTEAPLLIKPYISTLTKSEMFAVMTGGLASVAGSVLAAYASFGVPMKYLITGSFMAAPSGLVLAKLMMPETENLIDKELTFDRGDAANFIDAAAKGAMEGLRLAAIIGGMLIAFVSLISLANTLIGGITGLFGMRLTLQQILGYVFSPLSFAMGVPWKDAITAGGLLGQKMILNEFVAYVDYSHVMTTLSDKTRVIMSFALLGFANMSSLALLIGGLGGMAPNRRTEIATVGMRAVLAGFLASMLNGVIAGMLYVG</sequence>
<feature type="transmembrane region" description="Helical" evidence="7">
    <location>
        <begin position="169"/>
        <end position="190"/>
    </location>
</feature>
<feature type="domain" description="Nucleoside transporter/FeoB GTPase Gate" evidence="10">
    <location>
        <begin position="94"/>
        <end position="191"/>
    </location>
</feature>
<dbReference type="AlphaFoldDB" id="A0A1T4MTZ2"/>
<evidence type="ECO:0000256" key="1">
    <source>
        <dbReference type="ARBA" id="ARBA00004651"/>
    </source>
</evidence>
<dbReference type="Pfam" id="PF01773">
    <property type="entry name" value="Nucleos_tra2_N"/>
    <property type="match status" value="1"/>
</dbReference>
<feature type="transmembrane region" description="Helical" evidence="7">
    <location>
        <begin position="343"/>
        <end position="362"/>
    </location>
</feature>
<evidence type="ECO:0000256" key="6">
    <source>
        <dbReference type="ARBA" id="ARBA00023136"/>
    </source>
</evidence>
<dbReference type="Proteomes" id="UP000191153">
    <property type="component" value="Unassembled WGS sequence"/>
</dbReference>
<dbReference type="PANTHER" id="PTHR10590">
    <property type="entry name" value="SODIUM/NUCLEOSIDE COTRANSPORTER"/>
    <property type="match status" value="1"/>
</dbReference>
<comment type="subcellular location">
    <subcellularLocation>
        <location evidence="1">Cell membrane</location>
        <topology evidence="1">Multi-pass membrane protein</topology>
    </subcellularLocation>
</comment>
<evidence type="ECO:0000256" key="2">
    <source>
        <dbReference type="ARBA" id="ARBA00009033"/>
    </source>
</evidence>
<evidence type="ECO:0000256" key="5">
    <source>
        <dbReference type="ARBA" id="ARBA00022989"/>
    </source>
</evidence>
<dbReference type="GO" id="GO:0005337">
    <property type="term" value="F:nucleoside transmembrane transporter activity"/>
    <property type="evidence" value="ECO:0007669"/>
    <property type="project" value="InterPro"/>
</dbReference>
<gene>
    <name evidence="11" type="ORF">SAMN02745174_01315</name>
</gene>
<dbReference type="InterPro" id="IPR011642">
    <property type="entry name" value="Gate_dom"/>
</dbReference>
<evidence type="ECO:0000259" key="8">
    <source>
        <dbReference type="Pfam" id="PF01773"/>
    </source>
</evidence>
<feature type="domain" description="Concentrative nucleoside transporter C-terminal" evidence="9">
    <location>
        <begin position="196"/>
        <end position="399"/>
    </location>
</feature>
<dbReference type="OrthoDB" id="9766455at2"/>
<dbReference type="InterPro" id="IPR002668">
    <property type="entry name" value="CNT_N_dom"/>
</dbReference>
<dbReference type="Pfam" id="PF07670">
    <property type="entry name" value="Gate"/>
    <property type="match status" value="1"/>
</dbReference>
<evidence type="ECO:0000256" key="7">
    <source>
        <dbReference type="SAM" id="Phobius"/>
    </source>
</evidence>
<dbReference type="PANTHER" id="PTHR10590:SF4">
    <property type="entry name" value="SOLUTE CARRIER FAMILY 28 MEMBER 3"/>
    <property type="match status" value="1"/>
</dbReference>
<reference evidence="11 12" key="1">
    <citation type="submission" date="2017-02" db="EMBL/GenBank/DDBJ databases">
        <authorList>
            <person name="Peterson S.W."/>
        </authorList>
    </citation>
    <scope>NUCLEOTIDE SEQUENCE [LARGE SCALE GENOMIC DNA]</scope>
    <source>
        <strain evidence="11 12">ATCC 700028</strain>
    </source>
</reference>
<proteinExistence type="inferred from homology"/>
<dbReference type="STRING" id="180163.SAMN02745174_01315"/>
<comment type="similarity">
    <text evidence="2">Belongs to the concentrative nucleoside transporter (CNT) (TC 2.A.41) family.</text>
</comment>
<feature type="transmembrane region" description="Helical" evidence="7">
    <location>
        <begin position="383"/>
        <end position="403"/>
    </location>
</feature>
<dbReference type="EMBL" id="FUWX01000009">
    <property type="protein sequence ID" value="SJZ70235.1"/>
    <property type="molecule type" value="Genomic_DNA"/>
</dbReference>
<keyword evidence="6 7" id="KW-0472">Membrane</keyword>
<name>A0A1T4MTZ2_9FUSO</name>
<keyword evidence="12" id="KW-1185">Reference proteome</keyword>
<accession>A0A1T4MTZ2</accession>
<evidence type="ECO:0000259" key="10">
    <source>
        <dbReference type="Pfam" id="PF07670"/>
    </source>
</evidence>
<feature type="transmembrane region" description="Helical" evidence="7">
    <location>
        <begin position="29"/>
        <end position="47"/>
    </location>
</feature>
<feature type="transmembrane region" description="Helical" evidence="7">
    <location>
        <begin position="6"/>
        <end position="22"/>
    </location>
</feature>
<keyword evidence="4 7" id="KW-0812">Transmembrane</keyword>
<keyword evidence="5 7" id="KW-1133">Transmembrane helix</keyword>
<feature type="domain" description="Concentrative nucleoside transporter N-terminal" evidence="8">
    <location>
        <begin position="8"/>
        <end position="81"/>
    </location>
</feature>